<comment type="caution">
    <text evidence="2">The sequence shown here is derived from an EMBL/GenBank/DDBJ whole genome shotgun (WGS) entry which is preliminary data.</text>
</comment>
<keyword evidence="3" id="KW-1185">Reference proteome</keyword>
<keyword evidence="1" id="KW-1133">Transmembrane helix</keyword>
<proteinExistence type="predicted"/>
<accession>A0A937ADL7</accession>
<protein>
    <submittedName>
        <fullName evidence="2">Uncharacterized protein</fullName>
    </submittedName>
</protein>
<sequence length="254" mass="27750">MLSTLTSYTSHFLFRLSSILAFIPFFSSTLFSQTIENVKATTDQDIIIVTYDLIDNDANKPFTVYLHISKDDFTYPVRMVRGDVGPGVNSGKGKRIEWLAKQELGTYKGELIMEVRAVPPAPTYKPINALALSKSKYKAGKQILIQWEDGKPQTDITINLLKNDVKWKTIGQVKNESQSYKYKVPVGEKSSYYKIQLVTDESSSTTNPFAIAKKLPVGLILGGAGVVIAGTAAVLLLGGGSDEPGTLPSAPEPN</sequence>
<gene>
    <name evidence="2" type="ORF">JKP34_17580</name>
</gene>
<keyword evidence="1" id="KW-0472">Membrane</keyword>
<organism evidence="2 3">
    <name type="scientific">Marivirga atlantica</name>
    <dbReference type="NCBI Taxonomy" id="1548457"/>
    <lineage>
        <taxon>Bacteria</taxon>
        <taxon>Pseudomonadati</taxon>
        <taxon>Bacteroidota</taxon>
        <taxon>Cytophagia</taxon>
        <taxon>Cytophagales</taxon>
        <taxon>Marivirgaceae</taxon>
        <taxon>Marivirga</taxon>
    </lineage>
</organism>
<keyword evidence="1" id="KW-0812">Transmembrane</keyword>
<evidence type="ECO:0000313" key="2">
    <source>
        <dbReference type="EMBL" id="MBL0767081.1"/>
    </source>
</evidence>
<evidence type="ECO:0000256" key="1">
    <source>
        <dbReference type="SAM" id="Phobius"/>
    </source>
</evidence>
<dbReference type="AlphaFoldDB" id="A0A937ADL7"/>
<feature type="transmembrane region" description="Helical" evidence="1">
    <location>
        <begin position="12"/>
        <end position="31"/>
    </location>
</feature>
<reference evidence="2" key="1">
    <citation type="submission" date="2021-01" db="EMBL/GenBank/DDBJ databases">
        <title>Marivirga sp. nov., isolated from intertidal surface sediments.</title>
        <authorList>
            <person name="Zhang M."/>
        </authorList>
    </citation>
    <scope>NUCLEOTIDE SEQUENCE</scope>
    <source>
        <strain evidence="2">SM1354</strain>
    </source>
</reference>
<dbReference type="EMBL" id="JAERQG010000006">
    <property type="protein sequence ID" value="MBL0767081.1"/>
    <property type="molecule type" value="Genomic_DNA"/>
</dbReference>
<dbReference type="Proteomes" id="UP000642920">
    <property type="component" value="Unassembled WGS sequence"/>
</dbReference>
<name>A0A937ADL7_9BACT</name>
<feature type="transmembrane region" description="Helical" evidence="1">
    <location>
        <begin position="217"/>
        <end position="238"/>
    </location>
</feature>
<dbReference type="RefSeq" id="WP_201924451.1">
    <property type="nucleotide sequence ID" value="NZ_JAERQG010000006.1"/>
</dbReference>
<evidence type="ECO:0000313" key="3">
    <source>
        <dbReference type="Proteomes" id="UP000642920"/>
    </source>
</evidence>